<dbReference type="SUPFAM" id="SSF103473">
    <property type="entry name" value="MFS general substrate transporter"/>
    <property type="match status" value="1"/>
</dbReference>
<dbReference type="InterPro" id="IPR050171">
    <property type="entry name" value="MFS_Transporters"/>
</dbReference>
<feature type="domain" description="Major facilitator superfamily (MFS) profile" evidence="8">
    <location>
        <begin position="26"/>
        <end position="421"/>
    </location>
</feature>
<feature type="transmembrane region" description="Helical" evidence="7">
    <location>
        <begin position="92"/>
        <end position="110"/>
    </location>
</feature>
<keyword evidence="2" id="KW-0813">Transport</keyword>
<feature type="transmembrane region" description="Helical" evidence="7">
    <location>
        <begin position="63"/>
        <end position="85"/>
    </location>
</feature>
<evidence type="ECO:0000256" key="1">
    <source>
        <dbReference type="ARBA" id="ARBA00004651"/>
    </source>
</evidence>
<name>A0ABS9T6E0_9PSEU</name>
<evidence type="ECO:0000313" key="10">
    <source>
        <dbReference type="Proteomes" id="UP001299970"/>
    </source>
</evidence>
<evidence type="ECO:0000256" key="7">
    <source>
        <dbReference type="SAM" id="Phobius"/>
    </source>
</evidence>
<evidence type="ECO:0000313" key="9">
    <source>
        <dbReference type="EMBL" id="MCH6164103.1"/>
    </source>
</evidence>
<feature type="transmembrane region" description="Helical" evidence="7">
    <location>
        <begin position="332"/>
        <end position="356"/>
    </location>
</feature>
<keyword evidence="3" id="KW-1003">Cell membrane</keyword>
<dbReference type="Pfam" id="PF07690">
    <property type="entry name" value="MFS_1"/>
    <property type="match status" value="2"/>
</dbReference>
<dbReference type="EMBL" id="JAKXMK010000001">
    <property type="protein sequence ID" value="MCH6164103.1"/>
    <property type="molecule type" value="Genomic_DNA"/>
</dbReference>
<evidence type="ECO:0000256" key="5">
    <source>
        <dbReference type="ARBA" id="ARBA00022989"/>
    </source>
</evidence>
<evidence type="ECO:0000256" key="3">
    <source>
        <dbReference type="ARBA" id="ARBA00022475"/>
    </source>
</evidence>
<dbReference type="InterPro" id="IPR020846">
    <property type="entry name" value="MFS_dom"/>
</dbReference>
<gene>
    <name evidence="9" type="ORF">MMF94_00285</name>
</gene>
<keyword evidence="5 7" id="KW-1133">Transmembrane helix</keyword>
<organism evidence="9 10">
    <name type="scientific">Pseudonocardia alaniniphila</name>
    <dbReference type="NCBI Taxonomy" id="75291"/>
    <lineage>
        <taxon>Bacteria</taxon>
        <taxon>Bacillati</taxon>
        <taxon>Actinomycetota</taxon>
        <taxon>Actinomycetes</taxon>
        <taxon>Pseudonocardiales</taxon>
        <taxon>Pseudonocardiaceae</taxon>
        <taxon>Pseudonocardia</taxon>
    </lineage>
</organism>
<evidence type="ECO:0000256" key="4">
    <source>
        <dbReference type="ARBA" id="ARBA00022692"/>
    </source>
</evidence>
<evidence type="ECO:0000256" key="2">
    <source>
        <dbReference type="ARBA" id="ARBA00022448"/>
    </source>
</evidence>
<feature type="transmembrane region" description="Helical" evidence="7">
    <location>
        <begin position="116"/>
        <end position="136"/>
    </location>
</feature>
<feature type="transmembrane region" description="Helical" evidence="7">
    <location>
        <begin position="257"/>
        <end position="276"/>
    </location>
</feature>
<accession>A0ABS9T6E0</accession>
<feature type="transmembrane region" description="Helical" evidence="7">
    <location>
        <begin position="377"/>
        <end position="402"/>
    </location>
</feature>
<evidence type="ECO:0000259" key="8">
    <source>
        <dbReference type="PROSITE" id="PS50850"/>
    </source>
</evidence>
<dbReference type="InterPro" id="IPR011701">
    <property type="entry name" value="MFS"/>
</dbReference>
<dbReference type="PROSITE" id="PS50850">
    <property type="entry name" value="MFS"/>
    <property type="match status" value="1"/>
</dbReference>
<evidence type="ECO:0000256" key="6">
    <source>
        <dbReference type="ARBA" id="ARBA00023136"/>
    </source>
</evidence>
<feature type="transmembrane region" description="Helical" evidence="7">
    <location>
        <begin position="27"/>
        <end position="43"/>
    </location>
</feature>
<protein>
    <submittedName>
        <fullName evidence="9">MFS transporter</fullName>
    </submittedName>
</protein>
<dbReference type="PROSITE" id="PS00216">
    <property type="entry name" value="SUGAR_TRANSPORT_1"/>
    <property type="match status" value="1"/>
</dbReference>
<dbReference type="Proteomes" id="UP001299970">
    <property type="component" value="Unassembled WGS sequence"/>
</dbReference>
<feature type="transmembrane region" description="Helical" evidence="7">
    <location>
        <begin position="157"/>
        <end position="179"/>
    </location>
</feature>
<keyword evidence="10" id="KW-1185">Reference proteome</keyword>
<dbReference type="InterPro" id="IPR005829">
    <property type="entry name" value="Sugar_transporter_CS"/>
</dbReference>
<feature type="transmembrane region" description="Helical" evidence="7">
    <location>
        <begin position="308"/>
        <end position="326"/>
    </location>
</feature>
<dbReference type="PANTHER" id="PTHR23517">
    <property type="entry name" value="RESISTANCE PROTEIN MDTM, PUTATIVE-RELATED-RELATED"/>
    <property type="match status" value="1"/>
</dbReference>
<dbReference type="InterPro" id="IPR036259">
    <property type="entry name" value="MFS_trans_sf"/>
</dbReference>
<keyword evidence="6 7" id="KW-0472">Membrane</keyword>
<comment type="subcellular location">
    <subcellularLocation>
        <location evidence="1">Cell membrane</location>
        <topology evidence="1">Multi-pass membrane protein</topology>
    </subcellularLocation>
</comment>
<sequence length="433" mass="44858">MNELATGRDRATHGPVRLGLRENLPQFALLALVNLLVGGMVGLERTVTPLVGSQAFGLGDLSIALFVVAFGVTKAITNLVGGAIVGRYTRKTVLVAGWVVGLPVPLMLAYAPSWGWVIGANILLGINQGLTWSMTVNMKIDLIGPARRGLALGINETAGYLGVAITALATGYLATAYGLRPAPELLGVAYAVAGLALSITLVRDTAAHARLEAAHHHPSDETAPAPGMRQMFAEVTWRNRSLASISQAGLVNNLNDGLVWVLLPVLLIQSGVSLSGVGVIKAVYPFMWAAGMIATGLLADRIGRKPPIVAGMLIQAIGLVVIVVGLSEAFLAGIAGSFLLGVGTALVYPALLAAISDSVDPRARSAALGGYRFWRDLGYAVGALVGGITATFTSLGTAVLVAAGLTAASGLWCQIGTRETHPRRAPKPVGLRH</sequence>
<proteinExistence type="predicted"/>
<dbReference type="Gene3D" id="1.20.1250.20">
    <property type="entry name" value="MFS general substrate transporter like domains"/>
    <property type="match status" value="2"/>
</dbReference>
<comment type="caution">
    <text evidence="9">The sequence shown here is derived from an EMBL/GenBank/DDBJ whole genome shotgun (WGS) entry which is preliminary data.</text>
</comment>
<dbReference type="RefSeq" id="WP_241034138.1">
    <property type="nucleotide sequence ID" value="NZ_BAAAJF010000034.1"/>
</dbReference>
<reference evidence="9 10" key="1">
    <citation type="submission" date="2022-03" db="EMBL/GenBank/DDBJ databases">
        <title>Pseudonocardia alaer sp. nov., a novel actinomycete isolated from reed forest soil.</title>
        <authorList>
            <person name="Wang L."/>
        </authorList>
    </citation>
    <scope>NUCLEOTIDE SEQUENCE [LARGE SCALE GENOMIC DNA]</scope>
    <source>
        <strain evidence="9 10">Y-16303</strain>
    </source>
</reference>
<keyword evidence="4 7" id="KW-0812">Transmembrane</keyword>
<dbReference type="PANTHER" id="PTHR23517:SF3">
    <property type="entry name" value="INTEGRAL MEMBRANE TRANSPORT PROTEIN"/>
    <property type="match status" value="1"/>
</dbReference>